<name>A0A437N579_9SPHN</name>
<protein>
    <submittedName>
        <fullName evidence="3">Cell wall hydrolase</fullName>
    </submittedName>
</protein>
<dbReference type="Gene3D" id="1.10.10.2520">
    <property type="entry name" value="Cell wall hydrolase SleB, domain 1"/>
    <property type="match status" value="1"/>
</dbReference>
<gene>
    <name evidence="3" type="ORF">EOE18_09850</name>
</gene>
<organism evidence="3 4">
    <name type="scientific">Novosphingobium umbonatum</name>
    <dbReference type="NCBI Taxonomy" id="1908524"/>
    <lineage>
        <taxon>Bacteria</taxon>
        <taxon>Pseudomonadati</taxon>
        <taxon>Pseudomonadota</taxon>
        <taxon>Alphaproteobacteria</taxon>
        <taxon>Sphingomonadales</taxon>
        <taxon>Sphingomonadaceae</taxon>
        <taxon>Novosphingobium</taxon>
    </lineage>
</organism>
<proteinExistence type="predicted"/>
<keyword evidence="1" id="KW-0732">Signal</keyword>
<evidence type="ECO:0000313" key="4">
    <source>
        <dbReference type="Proteomes" id="UP000282837"/>
    </source>
</evidence>
<feature type="domain" description="Cell wall hydrolase SleB" evidence="2">
    <location>
        <begin position="99"/>
        <end position="201"/>
    </location>
</feature>
<dbReference type="Proteomes" id="UP000282837">
    <property type="component" value="Unassembled WGS sequence"/>
</dbReference>
<sequence length="202" mass="21820">MTPVITKASLVSMAATMMVMIYSAIGSGASAQDKVSAQANSPILTPGFASLPTDADATFAPQANTAELASMVAAEPQVQALTQDMRCLASAIYFEARSEALDGQLAVGRVIVARTKSGRFPTSYCGVVQQPSQFAFVRHNRLPDVDTNSITWKKAVVVAQLAHEGKLKSAAEGALYFHSVRSKNRWDKRIRVAQIDNHVFYR</sequence>
<keyword evidence="3" id="KW-0378">Hydrolase</keyword>
<feature type="chain" id="PRO_5019163132" evidence="1">
    <location>
        <begin position="32"/>
        <end position="202"/>
    </location>
</feature>
<evidence type="ECO:0000256" key="1">
    <source>
        <dbReference type="SAM" id="SignalP"/>
    </source>
</evidence>
<dbReference type="Pfam" id="PF07486">
    <property type="entry name" value="Hydrolase_2"/>
    <property type="match status" value="1"/>
</dbReference>
<evidence type="ECO:0000313" key="3">
    <source>
        <dbReference type="EMBL" id="RVU05031.1"/>
    </source>
</evidence>
<dbReference type="EMBL" id="SACO01000006">
    <property type="protein sequence ID" value="RVU05031.1"/>
    <property type="molecule type" value="Genomic_DNA"/>
</dbReference>
<dbReference type="AlphaFoldDB" id="A0A437N579"/>
<dbReference type="OrthoDB" id="9785345at2"/>
<dbReference type="InterPro" id="IPR042047">
    <property type="entry name" value="SleB_dom1"/>
</dbReference>
<evidence type="ECO:0000259" key="2">
    <source>
        <dbReference type="Pfam" id="PF07486"/>
    </source>
</evidence>
<reference evidence="3 4" key="1">
    <citation type="submission" date="2019-01" db="EMBL/GenBank/DDBJ databases">
        <authorList>
            <person name="Chen W.-M."/>
        </authorList>
    </citation>
    <scope>NUCLEOTIDE SEQUENCE [LARGE SCALE GENOMIC DNA]</scope>
    <source>
        <strain evidence="3 4">FSY-9</strain>
    </source>
</reference>
<keyword evidence="4" id="KW-1185">Reference proteome</keyword>
<dbReference type="GO" id="GO:0016787">
    <property type="term" value="F:hydrolase activity"/>
    <property type="evidence" value="ECO:0007669"/>
    <property type="project" value="UniProtKB-KW"/>
</dbReference>
<comment type="caution">
    <text evidence="3">The sequence shown here is derived from an EMBL/GenBank/DDBJ whole genome shotgun (WGS) entry which is preliminary data.</text>
</comment>
<dbReference type="InterPro" id="IPR011105">
    <property type="entry name" value="Cell_wall_hydrolase_SleB"/>
</dbReference>
<feature type="signal peptide" evidence="1">
    <location>
        <begin position="1"/>
        <end position="31"/>
    </location>
</feature>
<accession>A0A437N579</accession>